<dbReference type="EMBL" id="JBHLTM010000036">
    <property type="protein sequence ID" value="MFC0684970.1"/>
    <property type="molecule type" value="Genomic_DNA"/>
</dbReference>
<reference evidence="5 6" key="1">
    <citation type="submission" date="2024-09" db="EMBL/GenBank/DDBJ databases">
        <authorList>
            <person name="Sun Q."/>
            <person name="Mori K."/>
        </authorList>
    </citation>
    <scope>NUCLEOTIDE SEQUENCE [LARGE SCALE GENOMIC DNA]</scope>
    <source>
        <strain evidence="5 6">CICC 11035S</strain>
    </source>
</reference>
<dbReference type="InterPro" id="IPR048254">
    <property type="entry name" value="CDP_ALCOHOL_P_TRANSF_CS"/>
</dbReference>
<evidence type="ECO:0000313" key="6">
    <source>
        <dbReference type="Proteomes" id="UP001589858"/>
    </source>
</evidence>
<protein>
    <submittedName>
        <fullName evidence="5">CDP-alcohol phosphatidyltransferase family protein</fullName>
        <ecNumber evidence="5">2.7.8.-</ecNumber>
    </submittedName>
</protein>
<comment type="similarity">
    <text evidence="2">Belongs to the CDP-alcohol phosphatidyltransferase class-I family.</text>
</comment>
<dbReference type="EC" id="2.7.8.-" evidence="5"/>
<organism evidence="5 6">
    <name type="scientific">Novosphingobium clariflavum</name>
    <dbReference type="NCBI Taxonomy" id="2029884"/>
    <lineage>
        <taxon>Bacteria</taxon>
        <taxon>Pseudomonadati</taxon>
        <taxon>Pseudomonadota</taxon>
        <taxon>Alphaproteobacteria</taxon>
        <taxon>Sphingomonadales</taxon>
        <taxon>Sphingomonadaceae</taxon>
        <taxon>Novosphingobium</taxon>
    </lineage>
</organism>
<feature type="transmembrane region" description="Helical" evidence="3">
    <location>
        <begin position="292"/>
        <end position="311"/>
    </location>
</feature>
<feature type="transmembrane region" description="Helical" evidence="3">
    <location>
        <begin position="317"/>
        <end position="339"/>
    </location>
</feature>
<evidence type="ECO:0000256" key="1">
    <source>
        <dbReference type="ARBA" id="ARBA00022679"/>
    </source>
</evidence>
<feature type="chain" id="PRO_5047459709" evidence="4">
    <location>
        <begin position="28"/>
        <end position="344"/>
    </location>
</feature>
<gene>
    <name evidence="5" type="ORF">ACFFF8_10220</name>
</gene>
<dbReference type="Proteomes" id="UP001589858">
    <property type="component" value="Unassembled WGS sequence"/>
</dbReference>
<proteinExistence type="inferred from homology"/>
<evidence type="ECO:0000313" key="5">
    <source>
        <dbReference type="EMBL" id="MFC0684970.1"/>
    </source>
</evidence>
<feature type="transmembrane region" description="Helical" evidence="3">
    <location>
        <begin position="244"/>
        <end position="264"/>
    </location>
</feature>
<accession>A0ABV6S6W3</accession>
<name>A0ABV6S6W3_9SPHN</name>
<keyword evidence="3" id="KW-0472">Membrane</keyword>
<evidence type="ECO:0000256" key="3">
    <source>
        <dbReference type="SAM" id="Phobius"/>
    </source>
</evidence>
<keyword evidence="6" id="KW-1185">Reference proteome</keyword>
<keyword evidence="4" id="KW-0732">Signal</keyword>
<dbReference type="PROSITE" id="PS00379">
    <property type="entry name" value="CDP_ALCOHOL_P_TRANSF"/>
    <property type="match status" value="1"/>
</dbReference>
<keyword evidence="3" id="KW-1133">Transmembrane helix</keyword>
<feature type="signal peptide" evidence="4">
    <location>
        <begin position="1"/>
        <end position="27"/>
    </location>
</feature>
<sequence length="344" mass="34846">MQSLVIAFPSARAAACLVAGIPAAVRAAVQALAEDRGESVSCIVVTPGPWEPSAHCRAQWARLVPGAVCRTAQEGWQPQGGAPVLDGVALVLAAAHIEMPAAARGGAEPLAALRAAGAALLAATAKPGDGIVSRHLNRPVSQAISRQLLKIPGITPNHASVGTALLGLAMAACLLLGGERGLMAGALLFQAASIFDGVDGEIARATFQTSPRGAMIDSLIDAATNLAFIGGVTVNLALAGHSGAAMAGAAGLVMLASGLAAIGMRSARQGGAFTFDAVKHHAARRPSRLMQWLTWLTMRDFFAALAAVLILCGLAPHALVGFAVCTALWLAYTLTVLGATRKAA</sequence>
<keyword evidence="1 2" id="KW-0808">Transferase</keyword>
<dbReference type="GO" id="GO:0016740">
    <property type="term" value="F:transferase activity"/>
    <property type="evidence" value="ECO:0007669"/>
    <property type="project" value="UniProtKB-KW"/>
</dbReference>
<comment type="caution">
    <text evidence="5">The sequence shown here is derived from an EMBL/GenBank/DDBJ whole genome shotgun (WGS) entry which is preliminary data.</text>
</comment>
<dbReference type="InterPro" id="IPR000462">
    <property type="entry name" value="CDP-OH_P_trans"/>
</dbReference>
<evidence type="ECO:0000256" key="4">
    <source>
        <dbReference type="SAM" id="SignalP"/>
    </source>
</evidence>
<keyword evidence="3" id="KW-0812">Transmembrane</keyword>
<evidence type="ECO:0000256" key="2">
    <source>
        <dbReference type="RuleBase" id="RU003750"/>
    </source>
</evidence>
<dbReference type="RefSeq" id="WP_267221319.1">
    <property type="nucleotide sequence ID" value="NZ_JAPCWC010000010.1"/>
</dbReference>
<dbReference type="Pfam" id="PF01066">
    <property type="entry name" value="CDP-OH_P_transf"/>
    <property type="match status" value="1"/>
</dbReference>
<dbReference type="Gene3D" id="1.20.120.1760">
    <property type="match status" value="1"/>
</dbReference>
<dbReference type="InterPro" id="IPR043130">
    <property type="entry name" value="CDP-OH_PTrfase_TM_dom"/>
</dbReference>